<feature type="compositionally biased region" description="Basic and acidic residues" evidence="1">
    <location>
        <begin position="1"/>
        <end position="21"/>
    </location>
</feature>
<sequence length="608" mass="71760">MIEIKSKRNIDGDSFDDDFKHKSLKRSSSTVTESGKFNSKEIQTSSSFSGKIDNKEFLPTASTSAIPRNKRKKGGKKKKKKKKGEKKKTIKSSSSSSNLISSSSLNAILTSIQAIEVSGIDELIIKMSNKLISNFNDFFYSFPNYKQIKMFLDILLSKFETLEKPNPNNCNNGMYDNYNGNYDENNNNNNNNNNKNSNRNNNNKKFTNKILLQIKKTSIGQFLRIFFSQFLSQKTLEEINEILSNSTKNNLIIKKIFYEFKQEKKKSLYNKDLNYLILVIYFLLTKNDIYNMKTPNLIEELSKELLGISLNLGICELIMNILISISIELFYLDNLFFKKFDLLYYFILNFLIKYSKKYIFEVISPIIFEICKIKTKINNNNQNDNLILVNYFTKFLKLIIYSEKQLPNAYTHIINYINNKLITRFPYKHLYNINTLIFPKYISLLIENPVKYQIITTLKLDKKKKLNLRKFSNFFQVILLNPKSDNLNEQFDSLFNGNYKNKKHIKNNNKNQNKKKKKLNKRKENNKNRDHDYKKLNKNEINDFFKIEINNLLPVYNKFVKSFLKMEKKTLSFNYKPSNYLLDQKLINENNINHFIEHLLPHMNNILQ</sequence>
<evidence type="ECO:0000259" key="2">
    <source>
        <dbReference type="PROSITE" id="PS50018"/>
    </source>
</evidence>
<evidence type="ECO:0000313" key="4">
    <source>
        <dbReference type="Proteomes" id="UP001146793"/>
    </source>
</evidence>
<dbReference type="AlphaFoldDB" id="A0AAV7Y6N7"/>
<dbReference type="SUPFAM" id="SSF48350">
    <property type="entry name" value="GTPase activation domain, GAP"/>
    <property type="match status" value="1"/>
</dbReference>
<feature type="compositionally biased region" description="Basic and acidic residues" evidence="1">
    <location>
        <begin position="522"/>
        <end position="533"/>
    </location>
</feature>
<dbReference type="Proteomes" id="UP001146793">
    <property type="component" value="Unassembled WGS sequence"/>
</dbReference>
<protein>
    <submittedName>
        <fullName evidence="3">Nnp-1 protein putative nuclear protein 1 nop52</fullName>
    </submittedName>
</protein>
<evidence type="ECO:0000313" key="3">
    <source>
        <dbReference type="EMBL" id="KAJ3425159.1"/>
    </source>
</evidence>
<feature type="domain" description="Ras-GAP" evidence="2">
    <location>
        <begin position="347"/>
        <end position="480"/>
    </location>
</feature>
<dbReference type="EMBL" id="JANTQA010000070">
    <property type="protein sequence ID" value="KAJ3425159.1"/>
    <property type="molecule type" value="Genomic_DNA"/>
</dbReference>
<dbReference type="PROSITE" id="PS50018">
    <property type="entry name" value="RAS_GTPASE_ACTIV_2"/>
    <property type="match status" value="1"/>
</dbReference>
<organism evidence="3 4">
    <name type="scientific">Anaeramoeba flamelloides</name>
    <dbReference type="NCBI Taxonomy" id="1746091"/>
    <lineage>
        <taxon>Eukaryota</taxon>
        <taxon>Metamonada</taxon>
        <taxon>Anaeramoebidae</taxon>
        <taxon>Anaeramoeba</taxon>
    </lineage>
</organism>
<feature type="region of interest" description="Disordered" evidence="1">
    <location>
        <begin position="499"/>
        <end position="533"/>
    </location>
</feature>
<comment type="caution">
    <text evidence="3">The sequence shown here is derived from an EMBL/GenBank/DDBJ whole genome shotgun (WGS) entry which is preliminary data.</text>
</comment>
<accession>A0AAV7Y6N7</accession>
<feature type="region of interest" description="Disordered" evidence="1">
    <location>
        <begin position="1"/>
        <end position="99"/>
    </location>
</feature>
<dbReference type="InterPro" id="IPR001936">
    <property type="entry name" value="RasGAP_dom"/>
</dbReference>
<dbReference type="Gene3D" id="1.10.506.10">
    <property type="entry name" value="GTPase Activation - p120gap, domain 1"/>
    <property type="match status" value="1"/>
</dbReference>
<name>A0AAV7Y6N7_9EUKA</name>
<gene>
    <name evidence="3" type="ORF">M0812_27594</name>
</gene>
<feature type="region of interest" description="Disordered" evidence="1">
    <location>
        <begin position="170"/>
        <end position="202"/>
    </location>
</feature>
<feature type="compositionally biased region" description="Basic residues" evidence="1">
    <location>
        <begin position="68"/>
        <end position="90"/>
    </location>
</feature>
<feature type="compositionally biased region" description="Polar residues" evidence="1">
    <location>
        <begin position="26"/>
        <end position="49"/>
    </location>
</feature>
<proteinExistence type="predicted"/>
<dbReference type="InterPro" id="IPR008936">
    <property type="entry name" value="Rho_GTPase_activation_prot"/>
</dbReference>
<evidence type="ECO:0000256" key="1">
    <source>
        <dbReference type="SAM" id="MobiDB-lite"/>
    </source>
</evidence>
<feature type="compositionally biased region" description="Basic residues" evidence="1">
    <location>
        <begin position="500"/>
        <end position="521"/>
    </location>
</feature>
<reference evidence="3" key="1">
    <citation type="submission" date="2022-08" db="EMBL/GenBank/DDBJ databases">
        <title>Novel sulphate-reducing endosymbionts in the free-living metamonad Anaeramoeba.</title>
        <authorList>
            <person name="Jerlstrom-Hultqvist J."/>
            <person name="Cepicka I."/>
            <person name="Gallot-Lavallee L."/>
            <person name="Salas-Leiva D."/>
            <person name="Curtis B.A."/>
            <person name="Zahonova K."/>
            <person name="Pipaliya S."/>
            <person name="Dacks J."/>
            <person name="Roger A.J."/>
        </authorList>
    </citation>
    <scope>NUCLEOTIDE SEQUENCE</scope>
    <source>
        <strain evidence="3">Busselton2</strain>
    </source>
</reference>